<protein>
    <recommendedName>
        <fullName evidence="3">Cupin</fullName>
    </recommendedName>
</protein>
<dbReference type="RefSeq" id="WP_190479021.1">
    <property type="nucleotide sequence ID" value="NZ_JACJSG010000061.1"/>
</dbReference>
<evidence type="ECO:0000313" key="2">
    <source>
        <dbReference type="Proteomes" id="UP000661112"/>
    </source>
</evidence>
<name>A0ABR8DF45_9NOST</name>
<evidence type="ECO:0000313" key="1">
    <source>
        <dbReference type="EMBL" id="MBD2504832.1"/>
    </source>
</evidence>
<evidence type="ECO:0008006" key="3">
    <source>
        <dbReference type="Google" id="ProtNLM"/>
    </source>
</evidence>
<accession>A0ABR8DF45</accession>
<organism evidence="1 2">
    <name type="scientific">Anabaena azotica FACHB-119</name>
    <dbReference type="NCBI Taxonomy" id="947527"/>
    <lineage>
        <taxon>Bacteria</taxon>
        <taxon>Bacillati</taxon>
        <taxon>Cyanobacteriota</taxon>
        <taxon>Cyanophyceae</taxon>
        <taxon>Nostocales</taxon>
        <taxon>Nostocaceae</taxon>
        <taxon>Anabaena</taxon>
        <taxon>Anabaena azotica</taxon>
    </lineage>
</organism>
<dbReference type="SUPFAM" id="SSF51182">
    <property type="entry name" value="RmlC-like cupins"/>
    <property type="match status" value="1"/>
</dbReference>
<dbReference type="EMBL" id="JACJSG010000061">
    <property type="protein sequence ID" value="MBD2504832.1"/>
    <property type="molecule type" value="Genomic_DNA"/>
</dbReference>
<dbReference type="InterPro" id="IPR011051">
    <property type="entry name" value="RmlC_Cupin_sf"/>
</dbReference>
<keyword evidence="2" id="KW-1185">Reference proteome</keyword>
<reference evidence="1 2" key="1">
    <citation type="journal article" date="2020" name="ISME J.">
        <title>Comparative genomics reveals insights into cyanobacterial evolution and habitat adaptation.</title>
        <authorList>
            <person name="Chen M.Y."/>
            <person name="Teng W.K."/>
            <person name="Zhao L."/>
            <person name="Hu C.X."/>
            <person name="Zhou Y.K."/>
            <person name="Han B.P."/>
            <person name="Song L.R."/>
            <person name="Shu W.S."/>
        </authorList>
    </citation>
    <scope>NUCLEOTIDE SEQUENCE [LARGE SCALE GENOMIC DNA]</scope>
    <source>
        <strain evidence="1 2">FACHB-119</strain>
    </source>
</reference>
<sequence length="149" mass="17791">MLYKWFKDYLESRPCLTAFNDLENKEPRQHTHFILFAPNKWFNLTLNQILDRPQWYKGVLHNHPWFNISIILKGGYWEKTEKALKWYRPGSIIFRSAKKYHSIWIEDGKPAWTLFIHGPVTKKSFDFMQDGLPVTPEQLGLAKAVLKRK</sequence>
<dbReference type="Proteomes" id="UP000661112">
    <property type="component" value="Unassembled WGS sequence"/>
</dbReference>
<proteinExistence type="predicted"/>
<gene>
    <name evidence="1" type="ORF">H6G83_30245</name>
</gene>
<comment type="caution">
    <text evidence="1">The sequence shown here is derived from an EMBL/GenBank/DDBJ whole genome shotgun (WGS) entry which is preliminary data.</text>
</comment>